<gene>
    <name evidence="1" type="primary">AVEN_43472_1</name>
    <name evidence="1" type="ORF">CDAR_376491</name>
</gene>
<accession>A0AAV4N8W4</accession>
<dbReference type="AlphaFoldDB" id="A0AAV4N8W4"/>
<organism evidence="1 2">
    <name type="scientific">Caerostris darwini</name>
    <dbReference type="NCBI Taxonomy" id="1538125"/>
    <lineage>
        <taxon>Eukaryota</taxon>
        <taxon>Metazoa</taxon>
        <taxon>Ecdysozoa</taxon>
        <taxon>Arthropoda</taxon>
        <taxon>Chelicerata</taxon>
        <taxon>Arachnida</taxon>
        <taxon>Araneae</taxon>
        <taxon>Araneomorphae</taxon>
        <taxon>Entelegynae</taxon>
        <taxon>Araneoidea</taxon>
        <taxon>Araneidae</taxon>
        <taxon>Caerostris</taxon>
    </lineage>
</organism>
<comment type="caution">
    <text evidence="1">The sequence shown here is derived from an EMBL/GenBank/DDBJ whole genome shotgun (WGS) entry which is preliminary data.</text>
</comment>
<reference evidence="1 2" key="1">
    <citation type="submission" date="2021-06" db="EMBL/GenBank/DDBJ databases">
        <title>Caerostris darwini draft genome.</title>
        <authorList>
            <person name="Kono N."/>
            <person name="Arakawa K."/>
        </authorList>
    </citation>
    <scope>NUCLEOTIDE SEQUENCE [LARGE SCALE GENOMIC DNA]</scope>
</reference>
<dbReference type="EMBL" id="BPLQ01001329">
    <property type="protein sequence ID" value="GIX80888.1"/>
    <property type="molecule type" value="Genomic_DNA"/>
</dbReference>
<evidence type="ECO:0000313" key="2">
    <source>
        <dbReference type="Proteomes" id="UP001054837"/>
    </source>
</evidence>
<name>A0AAV4N8W4_9ARAC</name>
<dbReference type="InterPro" id="IPR029058">
    <property type="entry name" value="AB_hydrolase_fold"/>
</dbReference>
<evidence type="ECO:0000313" key="1">
    <source>
        <dbReference type="EMBL" id="GIX80888.1"/>
    </source>
</evidence>
<protein>
    <submittedName>
        <fullName evidence="1">Uncharacterized protein</fullName>
    </submittedName>
</protein>
<proteinExistence type="predicted"/>
<dbReference type="Gene3D" id="3.40.50.1820">
    <property type="entry name" value="alpha/beta hydrolase"/>
    <property type="match status" value="1"/>
</dbReference>
<sequence>MEDLGCFYTGDPFFSPLSRPISLPPISNPSPKFWLFTPSNPKKAFNLEINTDSLRKSPFNSQVESKFIIHGFYFPLPDDDIRYVSSYFNYASNANPKLPTN</sequence>
<dbReference type="Proteomes" id="UP001054837">
    <property type="component" value="Unassembled WGS sequence"/>
</dbReference>
<keyword evidence="2" id="KW-1185">Reference proteome</keyword>